<dbReference type="Proteomes" id="UP000242886">
    <property type="component" value="Chromosome SDENCHOL"/>
</dbReference>
<evidence type="ECO:0000313" key="1">
    <source>
        <dbReference type="EMBL" id="SMB24566.1"/>
    </source>
</evidence>
<gene>
    <name evidence="1" type="ORF">SDENCHOL_11092</name>
</gene>
<proteinExistence type="predicted"/>
<name>A0A7Z7MV92_9PROT</name>
<organism evidence="1 2">
    <name type="scientific">Sterolibacterium denitrificans</name>
    <dbReference type="NCBI Taxonomy" id="157592"/>
    <lineage>
        <taxon>Bacteria</taxon>
        <taxon>Pseudomonadati</taxon>
        <taxon>Pseudomonadota</taxon>
        <taxon>Betaproteobacteria</taxon>
        <taxon>Nitrosomonadales</taxon>
        <taxon>Sterolibacteriaceae</taxon>
        <taxon>Sterolibacterium</taxon>
    </lineage>
</organism>
<protein>
    <submittedName>
        <fullName evidence="1">Uncharacterized protein</fullName>
    </submittedName>
</protein>
<dbReference type="AlphaFoldDB" id="A0A7Z7MV92"/>
<evidence type="ECO:0000313" key="2">
    <source>
        <dbReference type="Proteomes" id="UP000242886"/>
    </source>
</evidence>
<accession>A0A7Z7MV92</accession>
<sequence length="75" mass="8708">MADTLFCYHCRTHHPKEEMRQIETKGGKRWRCIKSIQATKQGREAREAFGRQMSANNRAEAESKARLVLNAAKQF</sequence>
<reference evidence="1" key="1">
    <citation type="submission" date="2017-03" db="EMBL/GenBank/DDBJ databases">
        <authorList>
            <consortium name="AG Boll"/>
        </authorList>
    </citation>
    <scope>NUCLEOTIDE SEQUENCE [LARGE SCALE GENOMIC DNA]</scope>
    <source>
        <strain evidence="1">Chol</strain>
    </source>
</reference>
<keyword evidence="2" id="KW-1185">Reference proteome</keyword>
<dbReference type="EMBL" id="LT837803">
    <property type="protein sequence ID" value="SMB24566.1"/>
    <property type="molecule type" value="Genomic_DNA"/>
</dbReference>